<feature type="compositionally biased region" description="Acidic residues" evidence="1">
    <location>
        <begin position="51"/>
        <end position="62"/>
    </location>
</feature>
<dbReference type="EMBL" id="JBANRG010000028">
    <property type="protein sequence ID" value="KAK7452627.1"/>
    <property type="molecule type" value="Genomic_DNA"/>
</dbReference>
<feature type="compositionally biased region" description="Basic and acidic residues" evidence="1">
    <location>
        <begin position="218"/>
        <end position="236"/>
    </location>
</feature>
<reference evidence="2 3" key="1">
    <citation type="submission" date="2024-01" db="EMBL/GenBank/DDBJ databases">
        <title>A draft genome for the cacao thread blight pathogen Marasmiellus scandens.</title>
        <authorList>
            <person name="Baruah I.K."/>
            <person name="Leung J."/>
            <person name="Bukari Y."/>
            <person name="Amoako-Attah I."/>
            <person name="Meinhardt L.W."/>
            <person name="Bailey B.A."/>
            <person name="Cohen S.P."/>
        </authorList>
    </citation>
    <scope>NUCLEOTIDE SEQUENCE [LARGE SCALE GENOMIC DNA]</scope>
    <source>
        <strain evidence="2 3">GH-19</strain>
    </source>
</reference>
<organism evidence="2 3">
    <name type="scientific">Marasmiellus scandens</name>
    <dbReference type="NCBI Taxonomy" id="2682957"/>
    <lineage>
        <taxon>Eukaryota</taxon>
        <taxon>Fungi</taxon>
        <taxon>Dikarya</taxon>
        <taxon>Basidiomycota</taxon>
        <taxon>Agaricomycotina</taxon>
        <taxon>Agaricomycetes</taxon>
        <taxon>Agaricomycetidae</taxon>
        <taxon>Agaricales</taxon>
        <taxon>Marasmiineae</taxon>
        <taxon>Omphalotaceae</taxon>
        <taxon>Marasmiellus</taxon>
    </lineage>
</organism>
<protein>
    <submittedName>
        <fullName evidence="2">Uncharacterized protein</fullName>
    </submittedName>
</protein>
<name>A0ABR1JC67_9AGAR</name>
<feature type="region of interest" description="Disordered" evidence="1">
    <location>
        <begin position="263"/>
        <end position="324"/>
    </location>
</feature>
<evidence type="ECO:0000313" key="3">
    <source>
        <dbReference type="Proteomes" id="UP001498398"/>
    </source>
</evidence>
<dbReference type="Proteomes" id="UP001498398">
    <property type="component" value="Unassembled WGS sequence"/>
</dbReference>
<sequence>MTITYGRSGGDTTPETVLLPCSSATEMQARDPKEFDDNDMVPDSEGQSAQEDQDNEDSESEVTNELRLCLGKGHRDHTRSSSPQAFNIIENSSHFCPGNNINLNLKERFAKEMGRRKHPTAELKLWLKKHENEICAECKEINQRCAPNPNGISCLACQTRNRKRWRVILERKERITKVLGINEKQYEELMKQWQNGKTYLKDERNNQGGYTGAKKRKREEGKVFDTDRENNEESGPKKTKLKLILREEHTENEKLWSTTLIRAGNVPGDSSSSSRAVAESRPTSESSITFPADLGVDPTGSSEPINSFDHKPKERVSGTQSIAV</sequence>
<keyword evidence="3" id="KW-1185">Reference proteome</keyword>
<feature type="region of interest" description="Disordered" evidence="1">
    <location>
        <begin position="1"/>
        <end position="64"/>
    </location>
</feature>
<evidence type="ECO:0000256" key="1">
    <source>
        <dbReference type="SAM" id="MobiDB-lite"/>
    </source>
</evidence>
<accession>A0ABR1JC67</accession>
<feature type="compositionally biased region" description="Polar residues" evidence="1">
    <location>
        <begin position="1"/>
        <end position="15"/>
    </location>
</feature>
<gene>
    <name evidence="2" type="ORF">VKT23_012026</name>
</gene>
<evidence type="ECO:0000313" key="2">
    <source>
        <dbReference type="EMBL" id="KAK7452627.1"/>
    </source>
</evidence>
<comment type="caution">
    <text evidence="2">The sequence shown here is derived from an EMBL/GenBank/DDBJ whole genome shotgun (WGS) entry which is preliminary data.</text>
</comment>
<proteinExistence type="predicted"/>
<feature type="region of interest" description="Disordered" evidence="1">
    <location>
        <begin position="201"/>
        <end position="239"/>
    </location>
</feature>